<accession>A0A2U2N1R5</accession>
<dbReference type="GO" id="GO:0019171">
    <property type="term" value="F:(3R)-hydroxyacyl-[acyl-carrier-protein] dehydratase activity"/>
    <property type="evidence" value="ECO:0007669"/>
    <property type="project" value="TreeGrafter"/>
</dbReference>
<dbReference type="CDD" id="cd03449">
    <property type="entry name" value="R_hydratase"/>
    <property type="match status" value="1"/>
</dbReference>
<dbReference type="OrthoDB" id="9774179at2"/>
<dbReference type="InterPro" id="IPR002539">
    <property type="entry name" value="MaoC-like_dom"/>
</dbReference>
<comment type="caution">
    <text evidence="3">The sequence shown here is derived from an EMBL/GenBank/DDBJ whole genome shotgun (WGS) entry which is preliminary data.</text>
</comment>
<evidence type="ECO:0000256" key="1">
    <source>
        <dbReference type="ARBA" id="ARBA00023239"/>
    </source>
</evidence>
<dbReference type="GO" id="GO:0004312">
    <property type="term" value="F:fatty acid synthase activity"/>
    <property type="evidence" value="ECO:0007669"/>
    <property type="project" value="InterPro"/>
</dbReference>
<evidence type="ECO:0000313" key="3">
    <source>
        <dbReference type="EMBL" id="PWG62998.1"/>
    </source>
</evidence>
<sequence>MDGYVFEDLEIGLRAGFAKTVTEADVGAFAGITGDFNPVHINAEYAKGTNFHGRIAHGLLTAGLISAVLGTRLPGPGAVYLNQQLCFHAPVFIGDTVTAEVTVRELDAEHGFVTLDTTARVRERAVISGEALVRVPRRQELQD</sequence>
<dbReference type="Pfam" id="PF01575">
    <property type="entry name" value="MaoC_dehydratas"/>
    <property type="match status" value="1"/>
</dbReference>
<dbReference type="InterPro" id="IPR029069">
    <property type="entry name" value="HotDog_dom_sf"/>
</dbReference>
<dbReference type="Gene3D" id="3.10.129.10">
    <property type="entry name" value="Hotdog Thioesterase"/>
    <property type="match status" value="1"/>
</dbReference>
<dbReference type="PRINTS" id="PR01483">
    <property type="entry name" value="FASYNTHASE"/>
</dbReference>
<dbReference type="AlphaFoldDB" id="A0A2U2N1R5"/>
<dbReference type="Proteomes" id="UP000245474">
    <property type="component" value="Unassembled WGS sequence"/>
</dbReference>
<dbReference type="EMBL" id="QFFI01000014">
    <property type="protein sequence ID" value="PWG62998.1"/>
    <property type="molecule type" value="Genomic_DNA"/>
</dbReference>
<dbReference type="GO" id="GO:0005835">
    <property type="term" value="C:fatty acid synthase complex"/>
    <property type="evidence" value="ECO:0007669"/>
    <property type="project" value="InterPro"/>
</dbReference>
<dbReference type="InterPro" id="IPR003965">
    <property type="entry name" value="Fatty_acid_synthase"/>
</dbReference>
<keyword evidence="1" id="KW-0456">Lyase</keyword>
<feature type="domain" description="MaoC-like" evidence="2">
    <location>
        <begin position="19"/>
        <end position="111"/>
    </location>
</feature>
<dbReference type="RefSeq" id="WP_109678748.1">
    <property type="nucleotide sequence ID" value="NZ_CP086615.1"/>
</dbReference>
<reference evidence="3 4" key="1">
    <citation type="submission" date="2018-05" db="EMBL/GenBank/DDBJ databases">
        <title>Spiribacter halobius sp. nov., a moderately halophilic bacterium isolated from marine solar saltern.</title>
        <authorList>
            <person name="Zheng W.-S."/>
            <person name="Lu D.-C."/>
            <person name="Du Z.-J."/>
        </authorList>
    </citation>
    <scope>NUCLEOTIDE SEQUENCE [LARGE SCALE GENOMIC DNA]</scope>
    <source>
        <strain evidence="3 4">E85</strain>
    </source>
</reference>
<dbReference type="GO" id="GO:0006633">
    <property type="term" value="P:fatty acid biosynthetic process"/>
    <property type="evidence" value="ECO:0007669"/>
    <property type="project" value="InterPro"/>
</dbReference>
<dbReference type="InterPro" id="IPR050965">
    <property type="entry name" value="UPF0336/Enoyl-CoA_hydratase"/>
</dbReference>
<keyword evidence="4" id="KW-1185">Reference proteome</keyword>
<proteinExistence type="predicted"/>
<evidence type="ECO:0000259" key="2">
    <source>
        <dbReference type="Pfam" id="PF01575"/>
    </source>
</evidence>
<dbReference type="SUPFAM" id="SSF54637">
    <property type="entry name" value="Thioesterase/thiol ester dehydrase-isomerase"/>
    <property type="match status" value="1"/>
</dbReference>
<organism evidence="3 4">
    <name type="scientific">Sediminicurvatus halobius</name>
    <dbReference type="NCBI Taxonomy" id="2182432"/>
    <lineage>
        <taxon>Bacteria</taxon>
        <taxon>Pseudomonadati</taxon>
        <taxon>Pseudomonadota</taxon>
        <taxon>Gammaproteobacteria</taxon>
        <taxon>Chromatiales</taxon>
        <taxon>Ectothiorhodospiraceae</taxon>
        <taxon>Sediminicurvatus</taxon>
    </lineage>
</organism>
<gene>
    <name evidence="3" type="ORF">DEM34_10420</name>
</gene>
<evidence type="ECO:0000313" key="4">
    <source>
        <dbReference type="Proteomes" id="UP000245474"/>
    </source>
</evidence>
<dbReference type="FunFam" id="3.10.129.10:FF:000042">
    <property type="entry name" value="MaoC domain protein dehydratase"/>
    <property type="match status" value="1"/>
</dbReference>
<dbReference type="PANTHER" id="PTHR43437">
    <property type="entry name" value="HYDROXYACYL-THIOESTER DEHYDRATASE TYPE 2, MITOCHONDRIAL-RELATED"/>
    <property type="match status" value="1"/>
</dbReference>
<name>A0A2U2N1R5_9GAMM</name>
<dbReference type="PANTHER" id="PTHR43437:SF3">
    <property type="entry name" value="HYDROXYACYL-THIOESTER DEHYDRATASE TYPE 2, MITOCHONDRIAL"/>
    <property type="match status" value="1"/>
</dbReference>
<protein>
    <recommendedName>
        <fullName evidence="2">MaoC-like domain-containing protein</fullName>
    </recommendedName>
</protein>